<dbReference type="SUPFAM" id="SSF50447">
    <property type="entry name" value="Translation proteins"/>
    <property type="match status" value="1"/>
</dbReference>
<dbReference type="SUPFAM" id="SSF52540">
    <property type="entry name" value="P-loop containing nucleoside triphosphate hydrolases"/>
    <property type="match status" value="1"/>
</dbReference>
<evidence type="ECO:0000256" key="6">
    <source>
        <dbReference type="ARBA" id="ARBA00023134"/>
    </source>
</evidence>
<evidence type="ECO:0000313" key="15">
    <source>
        <dbReference type="Proteomes" id="UP000318437"/>
    </source>
</evidence>
<dbReference type="InterPro" id="IPR006297">
    <property type="entry name" value="EF-4"/>
</dbReference>
<feature type="domain" description="Tr-type G" evidence="13">
    <location>
        <begin position="5"/>
        <end position="186"/>
    </location>
</feature>
<dbReference type="HAMAP" id="MF_00071">
    <property type="entry name" value="LepA"/>
    <property type="match status" value="1"/>
</dbReference>
<dbReference type="EMBL" id="SJPS01000012">
    <property type="protein sequence ID" value="TWU20836.1"/>
    <property type="molecule type" value="Genomic_DNA"/>
</dbReference>
<keyword evidence="3 12" id="KW-0547">Nucleotide-binding</keyword>
<keyword evidence="7 12" id="KW-0472">Membrane</keyword>
<dbReference type="InterPro" id="IPR035647">
    <property type="entry name" value="EFG_III/V"/>
</dbReference>
<dbReference type="FunFam" id="3.30.70.2570:FF:000001">
    <property type="entry name" value="Translation factor GUF1, mitochondrial"/>
    <property type="match status" value="1"/>
</dbReference>
<dbReference type="Proteomes" id="UP000318437">
    <property type="component" value="Unassembled WGS sequence"/>
</dbReference>
<evidence type="ECO:0000259" key="13">
    <source>
        <dbReference type="PROSITE" id="PS51722"/>
    </source>
</evidence>
<dbReference type="PANTHER" id="PTHR43512:SF4">
    <property type="entry name" value="TRANSLATION FACTOR GUF1 HOMOLOG, CHLOROPLASTIC"/>
    <property type="match status" value="1"/>
</dbReference>
<dbReference type="InterPro" id="IPR005225">
    <property type="entry name" value="Small_GTP-bd"/>
</dbReference>
<keyword evidence="15" id="KW-1185">Reference proteome</keyword>
<dbReference type="AlphaFoldDB" id="A0A5C6CBQ7"/>
<dbReference type="SUPFAM" id="SSF54980">
    <property type="entry name" value="EF-G C-terminal domain-like"/>
    <property type="match status" value="2"/>
</dbReference>
<accession>A0A5C6CBQ7</accession>
<dbReference type="GO" id="GO:0003746">
    <property type="term" value="F:translation elongation factor activity"/>
    <property type="evidence" value="ECO:0007669"/>
    <property type="project" value="UniProtKB-UniRule"/>
</dbReference>
<keyword evidence="14" id="KW-0251">Elongation factor</keyword>
<dbReference type="CDD" id="cd03709">
    <property type="entry name" value="lepA_C"/>
    <property type="match status" value="1"/>
</dbReference>
<evidence type="ECO:0000256" key="2">
    <source>
        <dbReference type="ARBA" id="ARBA00022475"/>
    </source>
</evidence>
<protein>
    <recommendedName>
        <fullName evidence="11 12">Elongation factor 4</fullName>
        <shortName evidence="12">EF-4</shortName>
        <ecNumber evidence="11 12">3.6.5.n1</ecNumber>
    </recommendedName>
    <alternativeName>
        <fullName evidence="12">Ribosomal back-translocase LepA</fullName>
    </alternativeName>
</protein>
<gene>
    <name evidence="14" type="primary">lepA_2</name>
    <name evidence="12" type="synonym">lepA</name>
    <name evidence="14" type="ORF">Pla144_47350</name>
</gene>
<dbReference type="InterPro" id="IPR027417">
    <property type="entry name" value="P-loop_NTPase"/>
</dbReference>
<dbReference type="GO" id="GO:0003924">
    <property type="term" value="F:GTPase activity"/>
    <property type="evidence" value="ECO:0007669"/>
    <property type="project" value="UniProtKB-UniRule"/>
</dbReference>
<dbReference type="PANTHER" id="PTHR43512">
    <property type="entry name" value="TRANSLATION FACTOR GUF1-RELATED"/>
    <property type="match status" value="1"/>
</dbReference>
<dbReference type="InterPro" id="IPR000640">
    <property type="entry name" value="EFG_V-like"/>
</dbReference>
<evidence type="ECO:0000256" key="12">
    <source>
        <dbReference type="HAMAP-Rule" id="MF_00071"/>
    </source>
</evidence>
<dbReference type="CDD" id="cd16260">
    <property type="entry name" value="EF4_III"/>
    <property type="match status" value="1"/>
</dbReference>
<dbReference type="InterPro" id="IPR035654">
    <property type="entry name" value="LepA_IV"/>
</dbReference>
<dbReference type="GO" id="GO:0005525">
    <property type="term" value="F:GTP binding"/>
    <property type="evidence" value="ECO:0007669"/>
    <property type="project" value="UniProtKB-UniRule"/>
</dbReference>
<comment type="similarity">
    <text evidence="1 12">Belongs to the TRAFAC class translation factor GTPase superfamily. Classic translation factor GTPase family. LepA subfamily.</text>
</comment>
<evidence type="ECO:0000256" key="4">
    <source>
        <dbReference type="ARBA" id="ARBA00022801"/>
    </source>
</evidence>
<dbReference type="PRINTS" id="PR00315">
    <property type="entry name" value="ELONGATNFCT"/>
</dbReference>
<dbReference type="NCBIfam" id="TIGR00231">
    <property type="entry name" value="small_GTP"/>
    <property type="match status" value="1"/>
</dbReference>
<evidence type="ECO:0000256" key="9">
    <source>
        <dbReference type="ARBA" id="ARBA00057626"/>
    </source>
</evidence>
<sequence length="605" mass="67834">MTSPQYIRNFSIVAHIDHGKSTLADRLMEITGTVSFREMKEQLLDDMALERQRGITIKSHAVTMHYQHQGHNYELNLIDTPGHVDFQYEVSRSLTCCEGAVLLVDAFQGVEAQTVANAYAAMEHDLTIVPVMNKVDLTHARPDEVREEMEHTLAIHAEEVLGCSAKTGMGCKEVLDAIIERVPPPTGDPKAALQAMIFDAVYDEFRGAITYIRVMNGTVTKGQKIKFLQQGTVHEVMELGHFCPQRKPSKTLAAGQVGYLICNIKTLDKVHIGDTVSTASGVPASKLPGYRQPKRMVFCGLYPSDGQDFKQLREALDKLVINDPSFEFTPETSDALGFGFRCGFLGLLHMEIIQQRLEQEADIDLVQTAPNVTYEIVTTSGETLEVHTPQDVPDQGDIEEFRQPIVRVSFVLPTDYIGGIMKLCTDRRGTYVRTEYLSPTRAMLVYDLALADVIYDMHDKLKSTTRGYGTMDYELLGYEAGELVRMDILVKNERIDALSIVCDRRDADVRGRAVIKKLKEEIPRHMFEVPLQAAIGTRVIARENISAMRKNVTAKCYGGDISRKRKLWEKQKEGKKRMKSIGSVDIPQKAFLAVLETGEEEGKKK</sequence>
<evidence type="ECO:0000256" key="1">
    <source>
        <dbReference type="ARBA" id="ARBA00005454"/>
    </source>
</evidence>
<dbReference type="GO" id="GO:0005886">
    <property type="term" value="C:plasma membrane"/>
    <property type="evidence" value="ECO:0007669"/>
    <property type="project" value="UniProtKB-SubCell"/>
</dbReference>
<dbReference type="GO" id="GO:0045727">
    <property type="term" value="P:positive regulation of translation"/>
    <property type="evidence" value="ECO:0007669"/>
    <property type="project" value="UniProtKB-UniRule"/>
</dbReference>
<evidence type="ECO:0000256" key="3">
    <source>
        <dbReference type="ARBA" id="ARBA00022741"/>
    </source>
</evidence>
<comment type="caution">
    <text evidence="14">The sequence shown here is derived from an EMBL/GenBank/DDBJ whole genome shotgun (WGS) entry which is preliminary data.</text>
</comment>
<dbReference type="FunFam" id="3.30.70.870:FF:000004">
    <property type="entry name" value="Translation factor GUF1, mitochondrial"/>
    <property type="match status" value="1"/>
</dbReference>
<dbReference type="Gene3D" id="2.40.30.10">
    <property type="entry name" value="Translation factors"/>
    <property type="match status" value="1"/>
</dbReference>
<proteinExistence type="inferred from homology"/>
<keyword evidence="5 12" id="KW-0648">Protein biosynthesis</keyword>
<dbReference type="PROSITE" id="PS51722">
    <property type="entry name" value="G_TR_2"/>
    <property type="match status" value="1"/>
</dbReference>
<dbReference type="Pfam" id="PF06421">
    <property type="entry name" value="LepA_C"/>
    <property type="match status" value="1"/>
</dbReference>
<keyword evidence="4 12" id="KW-0378">Hydrolase</keyword>
<dbReference type="Gene3D" id="3.30.70.2570">
    <property type="entry name" value="Elongation factor 4, C-terminal domain"/>
    <property type="match status" value="1"/>
</dbReference>
<dbReference type="RefSeq" id="WP_146452960.1">
    <property type="nucleotide sequence ID" value="NZ_SJPS01000012.1"/>
</dbReference>
<evidence type="ECO:0000256" key="5">
    <source>
        <dbReference type="ARBA" id="ARBA00022917"/>
    </source>
</evidence>
<dbReference type="FunFam" id="3.30.70.240:FF:000007">
    <property type="entry name" value="Translation factor GUF1, mitochondrial"/>
    <property type="match status" value="1"/>
</dbReference>
<dbReference type="Pfam" id="PF00009">
    <property type="entry name" value="GTP_EFTU"/>
    <property type="match status" value="1"/>
</dbReference>
<evidence type="ECO:0000256" key="10">
    <source>
        <dbReference type="ARBA" id="ARBA00061052"/>
    </source>
</evidence>
<dbReference type="InterPro" id="IPR009000">
    <property type="entry name" value="Transl_B-barrel_sf"/>
</dbReference>
<evidence type="ECO:0000313" key="14">
    <source>
        <dbReference type="EMBL" id="TWU20836.1"/>
    </source>
</evidence>
<name>A0A5C6CBQ7_9BACT</name>
<dbReference type="InterPro" id="IPR038363">
    <property type="entry name" value="LepA_C_sf"/>
</dbReference>
<keyword evidence="2 12" id="KW-1003">Cell membrane</keyword>
<dbReference type="Pfam" id="PF03144">
    <property type="entry name" value="GTP_EFTU_D2"/>
    <property type="match status" value="1"/>
</dbReference>
<evidence type="ECO:0000256" key="7">
    <source>
        <dbReference type="ARBA" id="ARBA00023136"/>
    </source>
</evidence>
<evidence type="ECO:0000256" key="8">
    <source>
        <dbReference type="ARBA" id="ARBA00050293"/>
    </source>
</evidence>
<organism evidence="14 15">
    <name type="scientific">Bythopirellula polymerisocia</name>
    <dbReference type="NCBI Taxonomy" id="2528003"/>
    <lineage>
        <taxon>Bacteria</taxon>
        <taxon>Pseudomonadati</taxon>
        <taxon>Planctomycetota</taxon>
        <taxon>Planctomycetia</taxon>
        <taxon>Pirellulales</taxon>
        <taxon>Lacipirellulaceae</taxon>
        <taxon>Bythopirellula</taxon>
    </lineage>
</organism>
<dbReference type="FunFam" id="3.40.50.300:FF:000078">
    <property type="entry name" value="Elongation factor 4"/>
    <property type="match status" value="1"/>
</dbReference>
<dbReference type="Gene3D" id="3.40.50.300">
    <property type="entry name" value="P-loop containing nucleotide triphosphate hydrolases"/>
    <property type="match status" value="1"/>
</dbReference>
<dbReference type="Pfam" id="PF00679">
    <property type="entry name" value="EFG_C"/>
    <property type="match status" value="1"/>
</dbReference>
<dbReference type="OrthoDB" id="9804431at2"/>
<reference evidence="14 15" key="1">
    <citation type="submission" date="2019-02" db="EMBL/GenBank/DDBJ databases">
        <title>Deep-cultivation of Planctomycetes and their phenomic and genomic characterization uncovers novel biology.</title>
        <authorList>
            <person name="Wiegand S."/>
            <person name="Jogler M."/>
            <person name="Boedeker C."/>
            <person name="Pinto D."/>
            <person name="Vollmers J."/>
            <person name="Rivas-Marin E."/>
            <person name="Kohn T."/>
            <person name="Peeters S.H."/>
            <person name="Heuer A."/>
            <person name="Rast P."/>
            <person name="Oberbeckmann S."/>
            <person name="Bunk B."/>
            <person name="Jeske O."/>
            <person name="Meyerdierks A."/>
            <person name="Storesund J.E."/>
            <person name="Kallscheuer N."/>
            <person name="Luecker S."/>
            <person name="Lage O.M."/>
            <person name="Pohl T."/>
            <person name="Merkel B.J."/>
            <person name="Hornburger P."/>
            <person name="Mueller R.-W."/>
            <person name="Bruemmer F."/>
            <person name="Labrenz M."/>
            <person name="Spormann A.M."/>
            <person name="Op Den Camp H."/>
            <person name="Overmann J."/>
            <person name="Amann R."/>
            <person name="Jetten M.S.M."/>
            <person name="Mascher T."/>
            <person name="Medema M.H."/>
            <person name="Devos D.P."/>
            <person name="Kaster A.-K."/>
            <person name="Ovreas L."/>
            <person name="Rohde M."/>
            <person name="Galperin M.Y."/>
            <person name="Jogler C."/>
        </authorList>
    </citation>
    <scope>NUCLEOTIDE SEQUENCE [LARGE SCALE GENOMIC DNA]</scope>
    <source>
        <strain evidence="14 15">Pla144</strain>
    </source>
</reference>
<feature type="binding site" evidence="12">
    <location>
        <begin position="133"/>
        <end position="136"/>
    </location>
    <ligand>
        <name>GTP</name>
        <dbReference type="ChEBI" id="CHEBI:37565"/>
    </ligand>
</feature>
<evidence type="ECO:0000256" key="11">
    <source>
        <dbReference type="ARBA" id="ARBA00066744"/>
    </source>
</evidence>
<dbReference type="InterPro" id="IPR000795">
    <property type="entry name" value="T_Tr_GTP-bd_dom"/>
</dbReference>
<dbReference type="Gene3D" id="3.30.70.870">
    <property type="entry name" value="Elongation Factor G (Translational Gtpase), domain 3"/>
    <property type="match status" value="1"/>
</dbReference>
<dbReference type="EC" id="3.6.5.n1" evidence="11 12"/>
<dbReference type="Gene3D" id="3.30.70.240">
    <property type="match status" value="1"/>
</dbReference>
<dbReference type="CDD" id="cd03699">
    <property type="entry name" value="EF4_II"/>
    <property type="match status" value="1"/>
</dbReference>
<comment type="function">
    <text evidence="9 12">Required for accurate and efficient protein synthesis under certain stress conditions. May act as a fidelity factor of the translation reaction, by catalyzing a one-codon backward translocation of tRNAs on improperly translocated ribosomes. Back-translocation proceeds from a post-translocation (POST) complex to a pre-translocation (PRE) complex, thus giving elongation factor G a second chance to translocate the tRNAs correctly. Binds to ribosomes in a GTP-dependent manner.</text>
</comment>
<comment type="subcellular location">
    <subcellularLocation>
        <location evidence="12">Cell membrane</location>
        <topology evidence="12">Peripheral membrane protein</topology>
        <orientation evidence="12">Cytoplasmic side</orientation>
    </subcellularLocation>
</comment>
<dbReference type="NCBIfam" id="TIGR01393">
    <property type="entry name" value="lepA"/>
    <property type="match status" value="1"/>
</dbReference>
<dbReference type="GO" id="GO:0043022">
    <property type="term" value="F:ribosome binding"/>
    <property type="evidence" value="ECO:0007669"/>
    <property type="project" value="UniProtKB-UniRule"/>
</dbReference>
<dbReference type="InterPro" id="IPR013842">
    <property type="entry name" value="LepA_CTD"/>
</dbReference>
<comment type="similarity">
    <text evidence="10">Belongs to the GTP-binding elongation factor family. LepA subfamily.</text>
</comment>
<dbReference type="InterPro" id="IPR004161">
    <property type="entry name" value="EFTu-like_2"/>
</dbReference>
<dbReference type="FunFam" id="2.40.30.10:FF:000015">
    <property type="entry name" value="Translation factor GUF1, mitochondrial"/>
    <property type="match status" value="1"/>
</dbReference>
<feature type="binding site" evidence="12">
    <location>
        <begin position="17"/>
        <end position="22"/>
    </location>
    <ligand>
        <name>GTP</name>
        <dbReference type="ChEBI" id="CHEBI:37565"/>
    </ligand>
</feature>
<keyword evidence="6 12" id="KW-0342">GTP-binding</keyword>
<comment type="catalytic activity">
    <reaction evidence="8 12">
        <text>GTP + H2O = GDP + phosphate + H(+)</text>
        <dbReference type="Rhea" id="RHEA:19669"/>
        <dbReference type="ChEBI" id="CHEBI:15377"/>
        <dbReference type="ChEBI" id="CHEBI:15378"/>
        <dbReference type="ChEBI" id="CHEBI:37565"/>
        <dbReference type="ChEBI" id="CHEBI:43474"/>
        <dbReference type="ChEBI" id="CHEBI:58189"/>
        <dbReference type="EC" id="3.6.5.n1"/>
    </reaction>
</comment>
<dbReference type="CDD" id="cd01890">
    <property type="entry name" value="LepA"/>
    <property type="match status" value="1"/>
</dbReference>